<dbReference type="CDD" id="cd01647">
    <property type="entry name" value="RT_LTR"/>
    <property type="match status" value="1"/>
</dbReference>
<dbReference type="Gene3D" id="3.10.10.10">
    <property type="entry name" value="HIV Type 1 Reverse Transcriptase, subunit A, domain 1"/>
    <property type="match status" value="1"/>
</dbReference>
<reference evidence="2 3" key="1">
    <citation type="journal article" date="2018" name="PLoS Genet.">
        <title>Population sequencing reveals clonal diversity and ancestral inbreeding in the grapevine cultivar Chardonnay.</title>
        <authorList>
            <person name="Roach M.J."/>
            <person name="Johnson D.L."/>
            <person name="Bohlmann J."/>
            <person name="van Vuuren H.J."/>
            <person name="Jones S.J."/>
            <person name="Pretorius I.S."/>
            <person name="Schmidt S.A."/>
            <person name="Borneman A.R."/>
        </authorList>
    </citation>
    <scope>NUCLEOTIDE SEQUENCE [LARGE SCALE GENOMIC DNA]</scope>
    <source>
        <strain evidence="3">cv. Chardonnay</strain>
        <tissue evidence="2">Leaf</tissue>
    </source>
</reference>
<evidence type="ECO:0000313" key="2">
    <source>
        <dbReference type="EMBL" id="RVW21665.1"/>
    </source>
</evidence>
<evidence type="ECO:0000313" key="3">
    <source>
        <dbReference type="Proteomes" id="UP000288805"/>
    </source>
</evidence>
<dbReference type="EMBL" id="QGNW01002275">
    <property type="protein sequence ID" value="RVW21665.1"/>
    <property type="molecule type" value="Genomic_DNA"/>
</dbReference>
<feature type="domain" description="Reverse transcriptase" evidence="1">
    <location>
        <begin position="584"/>
        <end position="688"/>
    </location>
</feature>
<dbReference type="Gene3D" id="3.30.70.270">
    <property type="match status" value="1"/>
</dbReference>
<organism evidence="2 3">
    <name type="scientific">Vitis vinifera</name>
    <name type="common">Grape</name>
    <dbReference type="NCBI Taxonomy" id="29760"/>
    <lineage>
        <taxon>Eukaryota</taxon>
        <taxon>Viridiplantae</taxon>
        <taxon>Streptophyta</taxon>
        <taxon>Embryophyta</taxon>
        <taxon>Tracheophyta</taxon>
        <taxon>Spermatophyta</taxon>
        <taxon>Magnoliopsida</taxon>
        <taxon>eudicotyledons</taxon>
        <taxon>Gunneridae</taxon>
        <taxon>Pentapetalae</taxon>
        <taxon>rosids</taxon>
        <taxon>Vitales</taxon>
        <taxon>Vitaceae</taxon>
        <taxon>Viteae</taxon>
        <taxon>Vitis</taxon>
    </lineage>
</organism>
<protein>
    <submittedName>
        <fullName evidence="2">Transposon Ty3-G Gag-Pol polyprotein</fullName>
    </submittedName>
</protein>
<gene>
    <name evidence="2" type="primary">TY3B-G_244</name>
    <name evidence="2" type="ORF">CK203_099915</name>
</gene>
<dbReference type="InterPro" id="IPR036397">
    <property type="entry name" value="RNaseH_sf"/>
</dbReference>
<dbReference type="InterPro" id="IPR043128">
    <property type="entry name" value="Rev_trsase/Diguanyl_cyclase"/>
</dbReference>
<name>A0A438CEP5_VITVI</name>
<comment type="caution">
    <text evidence="2">The sequence shown here is derived from an EMBL/GenBank/DDBJ whole genome shotgun (WGS) entry which is preliminary data.</text>
</comment>
<proteinExistence type="predicted"/>
<dbReference type="PANTHER" id="PTHR24559:SF457">
    <property type="entry name" value="RNA-DIRECTED DNA POLYMERASE HOMOLOG"/>
    <property type="match status" value="1"/>
</dbReference>
<dbReference type="GO" id="GO:0003676">
    <property type="term" value="F:nucleic acid binding"/>
    <property type="evidence" value="ECO:0007669"/>
    <property type="project" value="InterPro"/>
</dbReference>
<dbReference type="Gene3D" id="3.30.420.10">
    <property type="entry name" value="Ribonuclease H-like superfamily/Ribonuclease H"/>
    <property type="match status" value="1"/>
</dbReference>
<dbReference type="InterPro" id="IPR043502">
    <property type="entry name" value="DNA/RNA_pol_sf"/>
</dbReference>
<dbReference type="SUPFAM" id="SSF56672">
    <property type="entry name" value="DNA/RNA polymerases"/>
    <property type="match status" value="1"/>
</dbReference>
<accession>A0A438CEP5</accession>
<evidence type="ECO:0000259" key="1">
    <source>
        <dbReference type="Pfam" id="PF00078"/>
    </source>
</evidence>
<dbReference type="PANTHER" id="PTHR24559">
    <property type="entry name" value="TRANSPOSON TY3-I GAG-POL POLYPROTEIN"/>
    <property type="match status" value="1"/>
</dbReference>
<dbReference type="AlphaFoldDB" id="A0A438CEP5"/>
<dbReference type="Pfam" id="PF00078">
    <property type="entry name" value="RVT_1"/>
    <property type="match status" value="1"/>
</dbReference>
<dbReference type="InterPro" id="IPR053134">
    <property type="entry name" value="RNA-dir_DNA_polymerase"/>
</dbReference>
<dbReference type="InterPro" id="IPR000477">
    <property type="entry name" value="RT_dom"/>
</dbReference>
<dbReference type="Proteomes" id="UP000288805">
    <property type="component" value="Unassembled WGS sequence"/>
</dbReference>
<sequence length="884" mass="98827">MVKVPFIDFGYLVSALYDVEDGISRGLWSDSSLVDAKGKKLYRPRAPPQPYDQTYPFPTLVQSRYVVPGIEKPPVLYPALVQPCYVAQIAERPPALYPRPKAPQASTPFAMRTPRQFSQLGLGHVTSRYTTLRHAIQDLIDHSLVHLGQPSITFNPLLAHTSHAVPSPADDIHFMNFTKLDDCIHMLSWDDYELEPIVVDESYESPFILSRGPDETVTQDVQYVIHGGRVAASEHSGMYLHLESFGIIYISLRGTGQGVGHRVPSVLLDNGASLNVCPLATTVALDFGLSNFEPYSQTVRAYDNTHREVLVLEISHGDDDLFLTGFTFDEIQTMEIEQFCKDHVEFPFDEHGSTVVLDMMRSMSFLPSLGLGRRQHGSREFIAVVDHDTHFNLGFVPTEADHFYARRDSELLSDKAPDTSTSILVTPPSPDRTSLLTLYFPEETDEYGTSVEITCMLYVAIPREEYSDEMLMVDMSQITDDVQPKTASPLDLFGVLAIEMVENVQLVLALGLLTAVAHDDDVLEGVINLIVVESEHVDPPLSFDVLSGFVSHSDDVKEEIQKQLNVGFLSVVEYPEWLANFVLVPKKDGKVRVRVDFRDLNKASPKDDFPLPHIDMLVDSTTGHSILSFMDEFSGYNQILMAPKDMEKTSFIIEWGTYCYRVMSLGLKNVGATYQRVVTTIFHDMMHRDVECTFGVTSGKLLGYMVSERGIEVDLDKIRVILNMPASSTEREIKGFLVPACIREDQEVFVVTSNFGASYTKLSLTPILVSLKHNLGMHKSIRGSIVADHLASLPISAGRVIDDDFPDEELAAVTSFSGWRMYFDGVVNHSGYGMGIMLISPHGDHIPRFVRLGFSDRHPIKNNIVEYEACILGLETIIELGLDR</sequence>